<keyword evidence="2" id="KW-1185">Reference proteome</keyword>
<organism evidence="1 2">
    <name type="scientific">Lentilactobacillus terminaliae</name>
    <dbReference type="NCBI Taxonomy" id="3003483"/>
    <lineage>
        <taxon>Bacteria</taxon>
        <taxon>Bacillati</taxon>
        <taxon>Bacillota</taxon>
        <taxon>Bacilli</taxon>
        <taxon>Lactobacillales</taxon>
        <taxon>Lactobacillaceae</taxon>
        <taxon>Lentilactobacillus</taxon>
    </lineage>
</organism>
<evidence type="ECO:0000313" key="1">
    <source>
        <dbReference type="EMBL" id="XFD39551.1"/>
    </source>
</evidence>
<gene>
    <name evidence="1" type="ORF">O0236_009155</name>
</gene>
<dbReference type="Proteomes" id="UP001149860">
    <property type="component" value="Chromosome"/>
</dbReference>
<name>A0ACD5DDS6_9LACO</name>
<accession>A0ACD5DDS6</accession>
<reference evidence="1" key="1">
    <citation type="submission" date="2024-08" db="EMBL/GenBank/DDBJ databases">
        <title>Lentilactobacillus sp. nov., isolated from tree bark.</title>
        <authorList>
            <person name="Phuengjayaem S."/>
            <person name="Tanasupawat S."/>
        </authorList>
    </citation>
    <scope>NUCLEOTIDE SEQUENCE</scope>
    <source>
        <strain evidence="1">SPB1-3</strain>
    </source>
</reference>
<protein>
    <submittedName>
        <fullName evidence="1">DUF5776 domain-containing protein</fullName>
    </submittedName>
</protein>
<evidence type="ECO:0000313" key="2">
    <source>
        <dbReference type="Proteomes" id="UP001149860"/>
    </source>
</evidence>
<sequence>MKTTNSNYFVKRLATFVLTLLLVIAGVAISGANSRADATATDNAITGGETQVLPTNSNGDHFATFSVNVGDSSAIANAQDAKVFVDFANVDKTLVQKDSYNAEFKLTNNSTTEWSVFDIISTPLNQSPNTYATSVDTSKFQAPDGVTISGDAKTITVQTKIQPKSSLTVTIPLKVDTAKLTAGNPEDQWNIIDYTTYGQTMLQVDFRDILYKSVNDLANGKYLITTYDKGTQTFKQVKDLQSQMPEIGAANEITFDNTNKGFGKANDPVLYQGGSYYVDINAMKDASNQESIKDMLQANGYTVPSDENGVMRKDFAFTTQPSASTPGTDTTTVLDGDGNKTSFNQLLNHNGLGDINFQALQVIDTDNVNTNDADGKWNALNNLVVYAPNQENQDKKLTNSDIFNSGDNNKGNLTVTVDGGATIDKDGNLTNTKPGTTYNVTYHYSQDGYNDIRKTIKVTTPGGGSSSNPGNGNVTNPSNPGTGSNNTGNGNVTNPSNPGSGSNNSGNSNVTNPGTIQKNIAVIMNKGGYLYKTTSLGKSGRIYYKAGTRQQRPMFVVTRIVDSKNGLLYQVRDANAKFVNSNKKTNGKVGYIKATKNVVPAYYSTKKVKYFKVINKKGINGYKNVNLTSKAKHYKYGTKVRVVSQKVHNLTMRYKLSNGTYISANKKLVAIYK</sequence>
<dbReference type="EMBL" id="CP168151">
    <property type="protein sequence ID" value="XFD39551.1"/>
    <property type="molecule type" value="Genomic_DNA"/>
</dbReference>
<proteinExistence type="predicted"/>